<evidence type="ECO:0000256" key="2">
    <source>
        <dbReference type="ARBA" id="ARBA00022801"/>
    </source>
</evidence>
<name>A0A2T1DGT3_9CYAN</name>
<dbReference type="GO" id="GO:0000270">
    <property type="term" value="P:peptidoglycan metabolic process"/>
    <property type="evidence" value="ECO:0007669"/>
    <property type="project" value="TreeGrafter"/>
</dbReference>
<reference evidence="4 5" key="1">
    <citation type="submission" date="2018-02" db="EMBL/GenBank/DDBJ databases">
        <authorList>
            <person name="Cohen D.B."/>
            <person name="Kent A.D."/>
        </authorList>
    </citation>
    <scope>NUCLEOTIDE SEQUENCE [LARGE SCALE GENOMIC DNA]</scope>
    <source>
        <strain evidence="4 5">ULC007</strain>
    </source>
</reference>
<feature type="chain" id="PRO_5015630495" evidence="3">
    <location>
        <begin position="36"/>
        <end position="501"/>
    </location>
</feature>
<feature type="signal peptide" evidence="3">
    <location>
        <begin position="1"/>
        <end position="35"/>
    </location>
</feature>
<organism evidence="4 5">
    <name type="scientific">Phormidesmis priestleyi ULC007</name>
    <dbReference type="NCBI Taxonomy" id="1920490"/>
    <lineage>
        <taxon>Bacteria</taxon>
        <taxon>Bacillati</taxon>
        <taxon>Cyanobacteriota</taxon>
        <taxon>Cyanophyceae</taxon>
        <taxon>Leptolyngbyales</taxon>
        <taxon>Leptolyngbyaceae</taxon>
        <taxon>Phormidesmis</taxon>
    </lineage>
</organism>
<dbReference type="STRING" id="1920490.GCA_001895925_00160"/>
<dbReference type="PANTHER" id="PTHR30023">
    <property type="entry name" value="D-ALANYL-D-ALANINE CARBOXYPEPTIDASE"/>
    <property type="match status" value="1"/>
</dbReference>
<dbReference type="Pfam" id="PF02113">
    <property type="entry name" value="Peptidase_S13"/>
    <property type="match status" value="1"/>
</dbReference>
<dbReference type="Gene3D" id="3.40.710.10">
    <property type="entry name" value="DD-peptidase/beta-lactamase superfamily"/>
    <property type="match status" value="2"/>
</dbReference>
<dbReference type="InterPro" id="IPR012338">
    <property type="entry name" value="Beta-lactam/transpept-like"/>
</dbReference>
<comment type="caution">
    <text evidence="4">The sequence shown here is derived from an EMBL/GenBank/DDBJ whole genome shotgun (WGS) entry which is preliminary data.</text>
</comment>
<dbReference type="PANTHER" id="PTHR30023:SF0">
    <property type="entry name" value="PENICILLIN-SENSITIVE CARBOXYPEPTIDASE A"/>
    <property type="match status" value="1"/>
</dbReference>
<evidence type="ECO:0000313" key="5">
    <source>
        <dbReference type="Proteomes" id="UP000238634"/>
    </source>
</evidence>
<dbReference type="NCBIfam" id="TIGR00666">
    <property type="entry name" value="PBP4"/>
    <property type="match status" value="1"/>
</dbReference>
<keyword evidence="2" id="KW-0378">Hydrolase</keyword>
<keyword evidence="4" id="KW-0121">Carboxypeptidase</keyword>
<reference evidence="4 5" key="2">
    <citation type="submission" date="2018-03" db="EMBL/GenBank/DDBJ databases">
        <title>The ancient ancestry and fast evolution of plastids.</title>
        <authorList>
            <person name="Moore K.R."/>
            <person name="Magnabosco C."/>
            <person name="Momper L."/>
            <person name="Gold D.A."/>
            <person name="Bosak T."/>
            <person name="Fournier G.P."/>
        </authorList>
    </citation>
    <scope>NUCLEOTIDE SEQUENCE [LARGE SCALE GENOMIC DNA]</scope>
    <source>
        <strain evidence="4 5">ULC007</strain>
    </source>
</reference>
<dbReference type="Gene3D" id="3.50.80.20">
    <property type="entry name" value="D-Ala-D-Ala carboxypeptidase C, peptidase S13"/>
    <property type="match status" value="1"/>
</dbReference>
<sequence>MKSARSARCSHTALAVFLTATTVFFSLTPSGSAKAPVKQPVKVAQAPGTLCPAQLAAPINRSLDRVSGGRWSVLVQTQGAARQTLFARNPNTLLIPASNNKIFTTAAALKKLGAQYRIRTTVYGSGSSPNLATLRIVGHGDPSLTTTQLGAIAQQLSQRGIRQVTQLIGDDTYFRGALTNPFWDAEDAGQAYAAPINGLILNQNIIGLTAVPRQVGQSLQVKWDDPTDANDWRLNNQGVTVSASGGEFLDADRVGSTIRVTGQLRAGSASELIGVAIPNPGNYLVKKFRDMLTSNKIGVTNSTLVKFTPARADEVELAAVESPPLSSLLFETNQESNNTYAEVLLKTLGQKQNPASQNTTESGTIAVKSILSDLGVKADRYSMVDGSGLADRNRASAQAFVETLQAMTQIPEASVFRRSLAVSGVSGTLKNRFRNTPAQGIVAAKTGTITGVVALSGYVTPPNYPPLVFSVIANSGASAGTVRSSVDDLVILLTRLRSCGG</sequence>
<proteinExistence type="inferred from homology"/>
<evidence type="ECO:0000313" key="4">
    <source>
        <dbReference type="EMBL" id="PSB19685.1"/>
    </source>
</evidence>
<evidence type="ECO:0000256" key="1">
    <source>
        <dbReference type="ARBA" id="ARBA00006096"/>
    </source>
</evidence>
<accession>A0A2T1DGT3</accession>
<dbReference type="InterPro" id="IPR000667">
    <property type="entry name" value="Peptidase_S13"/>
</dbReference>
<keyword evidence="3" id="KW-0732">Signal</keyword>
<protein>
    <submittedName>
        <fullName evidence="4">D-alanyl-D-alanine carboxypeptidase/D-alanyl-D-alanine-endopeptidase</fullName>
    </submittedName>
</protein>
<dbReference type="Proteomes" id="UP000238634">
    <property type="component" value="Unassembled WGS sequence"/>
</dbReference>
<dbReference type="GO" id="GO:0004185">
    <property type="term" value="F:serine-type carboxypeptidase activity"/>
    <property type="evidence" value="ECO:0007669"/>
    <property type="project" value="InterPro"/>
</dbReference>
<evidence type="ECO:0000256" key="3">
    <source>
        <dbReference type="SAM" id="SignalP"/>
    </source>
</evidence>
<keyword evidence="4" id="KW-0645">Protease</keyword>
<dbReference type="EMBL" id="PVWG01000009">
    <property type="protein sequence ID" value="PSB19685.1"/>
    <property type="molecule type" value="Genomic_DNA"/>
</dbReference>
<dbReference type="AlphaFoldDB" id="A0A2T1DGT3"/>
<comment type="similarity">
    <text evidence="1">Belongs to the peptidase S13 family.</text>
</comment>
<keyword evidence="5" id="KW-1185">Reference proteome</keyword>
<dbReference type="GO" id="GO:0006508">
    <property type="term" value="P:proteolysis"/>
    <property type="evidence" value="ECO:0007669"/>
    <property type="project" value="InterPro"/>
</dbReference>
<dbReference type="SUPFAM" id="SSF56601">
    <property type="entry name" value="beta-lactamase/transpeptidase-like"/>
    <property type="match status" value="1"/>
</dbReference>
<dbReference type="PRINTS" id="PR00922">
    <property type="entry name" value="DADACBPTASE3"/>
</dbReference>
<gene>
    <name evidence="4" type="primary">dacB</name>
    <name evidence="4" type="ORF">C7B65_10345</name>
</gene>